<dbReference type="PRINTS" id="PR00035">
    <property type="entry name" value="HTHGNTR"/>
</dbReference>
<name>Q9RFN7_RHIET</name>
<dbReference type="InterPro" id="IPR000524">
    <property type="entry name" value="Tscrpt_reg_HTH_GntR"/>
</dbReference>
<evidence type="ECO:0000313" key="5">
    <source>
        <dbReference type="EMBL" id="AAF17624.1"/>
    </source>
</evidence>
<dbReference type="AlphaFoldDB" id="Q9RFN7"/>
<keyword evidence="3" id="KW-0804">Transcription</keyword>
<organism evidence="5">
    <name type="scientific">Rhizobium etli</name>
    <dbReference type="NCBI Taxonomy" id="29449"/>
    <lineage>
        <taxon>Bacteria</taxon>
        <taxon>Pseudomonadati</taxon>
        <taxon>Pseudomonadota</taxon>
        <taxon>Alphaproteobacteria</taxon>
        <taxon>Hyphomicrobiales</taxon>
        <taxon>Rhizobiaceae</taxon>
        <taxon>Rhizobium/Agrobacterium group</taxon>
        <taxon>Rhizobium</taxon>
    </lineage>
</organism>
<dbReference type="SMART" id="SM00345">
    <property type="entry name" value="HTH_GNTR"/>
    <property type="match status" value="1"/>
</dbReference>
<dbReference type="GO" id="GO:0003700">
    <property type="term" value="F:DNA-binding transcription factor activity"/>
    <property type="evidence" value="ECO:0007669"/>
    <property type="project" value="InterPro"/>
</dbReference>
<keyword evidence="1" id="KW-0805">Transcription regulation</keyword>
<dbReference type="PANTHER" id="PTHR43537">
    <property type="entry name" value="TRANSCRIPTIONAL REGULATOR, GNTR FAMILY"/>
    <property type="match status" value="1"/>
</dbReference>
<evidence type="ECO:0000256" key="2">
    <source>
        <dbReference type="ARBA" id="ARBA00023125"/>
    </source>
</evidence>
<dbReference type="Gene3D" id="1.10.10.10">
    <property type="entry name" value="Winged helix-like DNA-binding domain superfamily/Winged helix DNA-binding domain"/>
    <property type="match status" value="1"/>
</dbReference>
<dbReference type="Pfam" id="PF07729">
    <property type="entry name" value="FCD"/>
    <property type="match status" value="1"/>
</dbReference>
<accession>Q9RFN7</accession>
<dbReference type="CDD" id="cd07377">
    <property type="entry name" value="WHTH_GntR"/>
    <property type="match status" value="1"/>
</dbReference>
<feature type="domain" description="HTH gntR-type" evidence="4">
    <location>
        <begin position="21"/>
        <end position="89"/>
    </location>
</feature>
<dbReference type="Gene3D" id="1.20.120.530">
    <property type="entry name" value="GntR ligand-binding domain-like"/>
    <property type="match status" value="1"/>
</dbReference>
<protein>
    <submittedName>
        <fullName evidence="5">L-asparagine operon repressor</fullName>
    </submittedName>
</protein>
<dbReference type="InterPro" id="IPR036390">
    <property type="entry name" value="WH_DNA-bd_sf"/>
</dbReference>
<evidence type="ECO:0000256" key="1">
    <source>
        <dbReference type="ARBA" id="ARBA00023015"/>
    </source>
</evidence>
<reference evidence="5" key="1">
    <citation type="journal article" date="2000" name="FEMS Microbiol. Lett.">
        <title>The L-asparagine operon of Rhizobium etli contains a gene encoding an atypical asparaginase.</title>
        <authorList>
            <person name="Ortuno-Olea L."/>
            <person name="Duran-Vargas S."/>
        </authorList>
    </citation>
    <scope>NUCLEOTIDE SEQUENCE</scope>
    <source>
        <strain evidence="5">CFN42</strain>
    </source>
</reference>
<gene>
    <name evidence="5" type="primary">ansR</name>
</gene>
<dbReference type="PANTHER" id="PTHR43537:SF5">
    <property type="entry name" value="UXU OPERON TRANSCRIPTIONAL REGULATOR"/>
    <property type="match status" value="1"/>
</dbReference>
<dbReference type="GO" id="GO:0003677">
    <property type="term" value="F:DNA binding"/>
    <property type="evidence" value="ECO:0007669"/>
    <property type="project" value="UniProtKB-KW"/>
</dbReference>
<dbReference type="InterPro" id="IPR011711">
    <property type="entry name" value="GntR_C"/>
</dbReference>
<sequence length="239" mass="26477">MQTDERSRILAIRFRDPQPKKLPLELVFEELRNLILSGRFAAGAKLPSEAKLAAKYGVSRPIVREALRSLQILGLTETRTGSGTYVLAAAGDGDIRYGNYSARDLMEARAFVEVSAAGWAALRRTDDELSRLLHLCDRMEQEEDTGAWVRLDSDFHGLIAEASKNAVFRDIVDDVREAMAQQSGLLTAFGPRREESNEEHRAIVDAVRKGAEAEAQAAMEFHLKKVEAAVSRIIGADPR</sequence>
<proteinExistence type="predicted"/>
<keyword evidence="2" id="KW-0238">DNA-binding</keyword>
<evidence type="ECO:0000259" key="4">
    <source>
        <dbReference type="PROSITE" id="PS50949"/>
    </source>
</evidence>
<dbReference type="EMBL" id="AF181498">
    <property type="protein sequence ID" value="AAF17624.1"/>
    <property type="molecule type" value="Genomic_DNA"/>
</dbReference>
<dbReference type="SUPFAM" id="SSF48008">
    <property type="entry name" value="GntR ligand-binding domain-like"/>
    <property type="match status" value="1"/>
</dbReference>
<dbReference type="InterPro" id="IPR008920">
    <property type="entry name" value="TF_FadR/GntR_C"/>
</dbReference>
<dbReference type="InterPro" id="IPR036388">
    <property type="entry name" value="WH-like_DNA-bd_sf"/>
</dbReference>
<evidence type="ECO:0000256" key="3">
    <source>
        <dbReference type="ARBA" id="ARBA00023163"/>
    </source>
</evidence>
<dbReference type="SMART" id="SM00895">
    <property type="entry name" value="FCD"/>
    <property type="match status" value="1"/>
</dbReference>
<dbReference type="Pfam" id="PF00392">
    <property type="entry name" value="GntR"/>
    <property type="match status" value="1"/>
</dbReference>
<dbReference type="PROSITE" id="PS50949">
    <property type="entry name" value="HTH_GNTR"/>
    <property type="match status" value="1"/>
</dbReference>
<dbReference type="SUPFAM" id="SSF46785">
    <property type="entry name" value="Winged helix' DNA-binding domain"/>
    <property type="match status" value="1"/>
</dbReference>